<dbReference type="AlphaFoldDB" id="A0A5N5WBW3"/>
<accession>A0A5N5WBW3</accession>
<comment type="caution">
    <text evidence="1">The sequence shown here is derived from an EMBL/GenBank/DDBJ whole genome shotgun (WGS) entry which is preliminary data.</text>
</comment>
<proteinExistence type="predicted"/>
<dbReference type="EMBL" id="VOKX01000010">
    <property type="protein sequence ID" value="KAB7849232.1"/>
    <property type="molecule type" value="Genomic_DNA"/>
</dbReference>
<evidence type="ECO:0000313" key="1">
    <source>
        <dbReference type="EMBL" id="KAB7849232.1"/>
    </source>
</evidence>
<dbReference type="RefSeq" id="WP_152262887.1">
    <property type="nucleotide sequence ID" value="NZ_VOKX01000010.1"/>
</dbReference>
<organism evidence="1 2">
    <name type="scientific">Streptomyces mobaraensis</name>
    <name type="common">Streptoverticillium mobaraense</name>
    <dbReference type="NCBI Taxonomy" id="35621"/>
    <lineage>
        <taxon>Bacteria</taxon>
        <taxon>Bacillati</taxon>
        <taxon>Actinomycetota</taxon>
        <taxon>Actinomycetes</taxon>
        <taxon>Kitasatosporales</taxon>
        <taxon>Streptomycetaceae</taxon>
        <taxon>Streptomyces</taxon>
    </lineage>
</organism>
<evidence type="ECO:0000313" key="2">
    <source>
        <dbReference type="Proteomes" id="UP000327000"/>
    </source>
</evidence>
<gene>
    <name evidence="1" type="ORF">FRZ00_07350</name>
</gene>
<protein>
    <submittedName>
        <fullName evidence="1">Uncharacterized protein</fullName>
    </submittedName>
</protein>
<dbReference type="OrthoDB" id="3577809at2"/>
<reference evidence="1 2" key="1">
    <citation type="journal article" date="2019" name="Microb. Cell Fact.">
        <title>Exploring novel herbicidin analogues by transcriptional regulator overexpression and MS/MS molecular networking.</title>
        <authorList>
            <person name="Shi Y."/>
            <person name="Gu R."/>
            <person name="Li Y."/>
            <person name="Wang X."/>
            <person name="Ren W."/>
            <person name="Li X."/>
            <person name="Wang L."/>
            <person name="Xie Y."/>
            <person name="Hong B."/>
        </authorList>
    </citation>
    <scope>NUCLEOTIDE SEQUENCE [LARGE SCALE GENOMIC DNA]</scope>
    <source>
        <strain evidence="1 2">US-43</strain>
    </source>
</reference>
<keyword evidence="2" id="KW-1185">Reference proteome</keyword>
<sequence>MGTPLRKLSGDPDCKNGTCPTLWGTETGDSYVVQGYVEADPERLAQLDLPEGEAAVVVPAAVLEGYFRARR</sequence>
<dbReference type="Proteomes" id="UP000327000">
    <property type="component" value="Unassembled WGS sequence"/>
</dbReference>
<name>A0A5N5WBW3_STRMB</name>